<sequence length="473" mass="54286">MIRVLVVDDDKLVRKGLISMMPWSRFGMEVVGEASNGEKALRFLEANDVELMLTDLGMPVLSGMELMRVVRGRFPELPVVVLTLHQDFEYIQEALRLGAIDYIAKVELEKEQLEDVLGRIAERIRDKPRGEAAGRSPAGIREPSLQCGYALIGLDGQDEGGRIEQLKQDAQAEAIAVDRNAWLLLAARGSEERLQAAVSRHSGSSRDTAWIQWSDLHGFTLAELQSWVRTFAGTELFYAFDPRSPVLSLCILPGDEGPLQPEGGEQELEPLKELLLSGEWLYDDRLFGRLKGGIKGMRIPRPKLMGLLYAFASERNRIFSSTWDGKLEVDESFSSWHRIEQWLEAVREKLRLLAAKIHYSQDIVNCVMKAEQMMRARLDQPLTSAEIAKEMNMSRSYFSQCFKDIMGRTFKEHVREIRMEQARQYLLHTNRTIQWIAEHTGYMDEKYFSRIFRDQSGMLPSEYRVRKRTPRQL</sequence>
<dbReference type="InterPro" id="IPR009057">
    <property type="entry name" value="Homeodomain-like_sf"/>
</dbReference>
<dbReference type="PANTHER" id="PTHR43280:SF28">
    <property type="entry name" value="HTH-TYPE TRANSCRIPTIONAL ACTIVATOR RHAS"/>
    <property type="match status" value="1"/>
</dbReference>
<dbReference type="GO" id="GO:0000160">
    <property type="term" value="P:phosphorelay signal transduction system"/>
    <property type="evidence" value="ECO:0007669"/>
    <property type="project" value="InterPro"/>
</dbReference>
<dbReference type="PANTHER" id="PTHR43280">
    <property type="entry name" value="ARAC-FAMILY TRANSCRIPTIONAL REGULATOR"/>
    <property type="match status" value="1"/>
</dbReference>
<evidence type="ECO:0000256" key="4">
    <source>
        <dbReference type="PROSITE-ProRule" id="PRU00169"/>
    </source>
</evidence>
<keyword evidence="8" id="KW-1185">Reference proteome</keyword>
<evidence type="ECO:0000259" key="6">
    <source>
        <dbReference type="PROSITE" id="PS50110"/>
    </source>
</evidence>
<evidence type="ECO:0000259" key="5">
    <source>
        <dbReference type="PROSITE" id="PS01124"/>
    </source>
</evidence>
<dbReference type="PROSITE" id="PS00041">
    <property type="entry name" value="HTH_ARAC_FAMILY_1"/>
    <property type="match status" value="1"/>
</dbReference>
<dbReference type="Pfam" id="PF12833">
    <property type="entry name" value="HTH_18"/>
    <property type="match status" value="1"/>
</dbReference>
<dbReference type="SUPFAM" id="SSF46689">
    <property type="entry name" value="Homeodomain-like"/>
    <property type="match status" value="2"/>
</dbReference>
<feature type="domain" description="HTH araC/xylS-type" evidence="5">
    <location>
        <begin position="368"/>
        <end position="466"/>
    </location>
</feature>
<keyword evidence="4" id="KW-0597">Phosphoprotein</keyword>
<dbReference type="Pfam" id="PF00072">
    <property type="entry name" value="Response_reg"/>
    <property type="match status" value="1"/>
</dbReference>
<dbReference type="GO" id="GO:0003700">
    <property type="term" value="F:DNA-binding transcription factor activity"/>
    <property type="evidence" value="ECO:0007669"/>
    <property type="project" value="InterPro"/>
</dbReference>
<dbReference type="EMBL" id="NFEZ01000001">
    <property type="protein sequence ID" value="PLT48086.1"/>
    <property type="molecule type" value="Genomic_DNA"/>
</dbReference>
<dbReference type="InterPro" id="IPR011006">
    <property type="entry name" value="CheY-like_superfamily"/>
</dbReference>
<evidence type="ECO:0000256" key="2">
    <source>
        <dbReference type="ARBA" id="ARBA00023125"/>
    </source>
</evidence>
<keyword evidence="2 7" id="KW-0238">DNA-binding</keyword>
<feature type="modified residue" description="4-aspartylphosphate" evidence="4">
    <location>
        <position position="55"/>
    </location>
</feature>
<dbReference type="RefSeq" id="WP_101807499.1">
    <property type="nucleotide sequence ID" value="NZ_NFEZ01000001.1"/>
</dbReference>
<protein>
    <submittedName>
        <fullName evidence="7">DNA-binding response regulator, LuxR family</fullName>
    </submittedName>
</protein>
<keyword evidence="1" id="KW-0805">Transcription regulation</keyword>
<dbReference type="GO" id="GO:0043565">
    <property type="term" value="F:sequence-specific DNA binding"/>
    <property type="evidence" value="ECO:0007669"/>
    <property type="project" value="InterPro"/>
</dbReference>
<dbReference type="InterPro" id="IPR018060">
    <property type="entry name" value="HTH_AraC"/>
</dbReference>
<evidence type="ECO:0000256" key="3">
    <source>
        <dbReference type="ARBA" id="ARBA00023163"/>
    </source>
</evidence>
<proteinExistence type="predicted"/>
<accession>A0A2N5NCL4</accession>
<evidence type="ECO:0000313" key="8">
    <source>
        <dbReference type="Proteomes" id="UP000234789"/>
    </source>
</evidence>
<dbReference type="SUPFAM" id="SSF52172">
    <property type="entry name" value="CheY-like"/>
    <property type="match status" value="1"/>
</dbReference>
<name>A0A2N5NCL4_9BACL</name>
<dbReference type="InterPro" id="IPR001789">
    <property type="entry name" value="Sig_transdc_resp-reg_receiver"/>
</dbReference>
<dbReference type="Gene3D" id="3.40.50.2300">
    <property type="match status" value="1"/>
</dbReference>
<reference evidence="7 8" key="1">
    <citation type="submission" date="2017-05" db="EMBL/GenBank/DDBJ databases">
        <title>Functional genome analysis of Paenibacillus pasadenensis strain R16: insights on endophytic life style and antifungal activity.</title>
        <authorList>
            <person name="Passera A."/>
            <person name="Marcolungo L."/>
            <person name="Casati P."/>
            <person name="Brasca M."/>
            <person name="Quaglino F."/>
            <person name="Delledonne M."/>
        </authorList>
    </citation>
    <scope>NUCLEOTIDE SEQUENCE [LARGE SCALE GENOMIC DNA]</scope>
    <source>
        <strain evidence="7 8">R16</strain>
    </source>
</reference>
<dbReference type="CDD" id="cd17536">
    <property type="entry name" value="REC_YesN-like"/>
    <property type="match status" value="1"/>
</dbReference>
<dbReference type="Proteomes" id="UP000234789">
    <property type="component" value="Unassembled WGS sequence"/>
</dbReference>
<dbReference type="SMART" id="SM00448">
    <property type="entry name" value="REC"/>
    <property type="match status" value="1"/>
</dbReference>
<gene>
    <name evidence="7" type="ORF">B8V81_0218</name>
</gene>
<evidence type="ECO:0000313" key="7">
    <source>
        <dbReference type="EMBL" id="PLT48086.1"/>
    </source>
</evidence>
<evidence type="ECO:0000256" key="1">
    <source>
        <dbReference type="ARBA" id="ARBA00023015"/>
    </source>
</evidence>
<feature type="domain" description="Response regulatory" evidence="6">
    <location>
        <begin position="3"/>
        <end position="120"/>
    </location>
</feature>
<comment type="caution">
    <text evidence="7">The sequence shown here is derived from an EMBL/GenBank/DDBJ whole genome shotgun (WGS) entry which is preliminary data.</text>
</comment>
<dbReference type="PROSITE" id="PS50110">
    <property type="entry name" value="RESPONSE_REGULATORY"/>
    <property type="match status" value="1"/>
</dbReference>
<dbReference type="Gene3D" id="1.10.10.60">
    <property type="entry name" value="Homeodomain-like"/>
    <property type="match status" value="2"/>
</dbReference>
<dbReference type="AlphaFoldDB" id="A0A2N5NCL4"/>
<dbReference type="SMART" id="SM00342">
    <property type="entry name" value="HTH_ARAC"/>
    <property type="match status" value="1"/>
</dbReference>
<organism evidence="7 8">
    <name type="scientific">Paenibacillus pasadenensis</name>
    <dbReference type="NCBI Taxonomy" id="217090"/>
    <lineage>
        <taxon>Bacteria</taxon>
        <taxon>Bacillati</taxon>
        <taxon>Bacillota</taxon>
        <taxon>Bacilli</taxon>
        <taxon>Bacillales</taxon>
        <taxon>Paenibacillaceae</taxon>
        <taxon>Paenibacillus</taxon>
    </lineage>
</organism>
<dbReference type="PROSITE" id="PS01124">
    <property type="entry name" value="HTH_ARAC_FAMILY_2"/>
    <property type="match status" value="1"/>
</dbReference>
<keyword evidence="3" id="KW-0804">Transcription</keyword>
<dbReference type="InterPro" id="IPR018062">
    <property type="entry name" value="HTH_AraC-typ_CS"/>
</dbReference>